<feature type="compositionally biased region" description="Basic and acidic residues" evidence="1">
    <location>
        <begin position="40"/>
        <end position="49"/>
    </location>
</feature>
<proteinExistence type="predicted"/>
<reference evidence="4 5" key="1">
    <citation type="submission" date="2018-05" db="EMBL/GenBank/DDBJ databases">
        <title>Draft genome sequence of Scytalidium lignicola DSM 105466, a ubiquitous saprotrophic fungus.</title>
        <authorList>
            <person name="Buettner E."/>
            <person name="Gebauer A.M."/>
            <person name="Hofrichter M."/>
            <person name="Liers C."/>
            <person name="Kellner H."/>
        </authorList>
    </citation>
    <scope>NUCLEOTIDE SEQUENCE [LARGE SCALE GENOMIC DNA]</scope>
    <source>
        <strain evidence="4 5">DSM 105466</strain>
    </source>
</reference>
<feature type="compositionally biased region" description="Basic and acidic residues" evidence="1">
    <location>
        <begin position="1518"/>
        <end position="1527"/>
    </location>
</feature>
<feature type="compositionally biased region" description="Basic residues" evidence="1">
    <location>
        <begin position="26"/>
        <end position="39"/>
    </location>
</feature>
<feature type="compositionally biased region" description="Polar residues" evidence="1">
    <location>
        <begin position="1347"/>
        <end position="1363"/>
    </location>
</feature>
<dbReference type="Pfam" id="PF25794">
    <property type="entry name" value="SACS"/>
    <property type="match status" value="1"/>
</dbReference>
<dbReference type="Proteomes" id="UP000258309">
    <property type="component" value="Unassembled WGS sequence"/>
</dbReference>
<keyword evidence="5" id="KW-1185">Reference proteome</keyword>
<evidence type="ECO:0000313" key="4">
    <source>
        <dbReference type="EMBL" id="RFU27993.1"/>
    </source>
</evidence>
<feature type="compositionally biased region" description="Basic residues" evidence="1">
    <location>
        <begin position="7"/>
        <end position="18"/>
    </location>
</feature>
<feature type="region of interest" description="Disordered" evidence="1">
    <location>
        <begin position="1307"/>
        <end position="1335"/>
    </location>
</feature>
<evidence type="ECO:0000259" key="3">
    <source>
        <dbReference type="Pfam" id="PF25794"/>
    </source>
</evidence>
<dbReference type="PANTHER" id="PTHR32387:SF0">
    <property type="entry name" value="PROTEIN NO VEIN"/>
    <property type="match status" value="1"/>
</dbReference>
<dbReference type="InterPro" id="IPR010730">
    <property type="entry name" value="HET"/>
</dbReference>
<dbReference type="InterPro" id="IPR036890">
    <property type="entry name" value="HATPase_C_sf"/>
</dbReference>
<dbReference type="OrthoDB" id="3553147at2759"/>
<organism evidence="4 5">
    <name type="scientific">Scytalidium lignicola</name>
    <name type="common">Hyphomycete</name>
    <dbReference type="NCBI Taxonomy" id="5539"/>
    <lineage>
        <taxon>Eukaryota</taxon>
        <taxon>Fungi</taxon>
        <taxon>Dikarya</taxon>
        <taxon>Ascomycota</taxon>
        <taxon>Pezizomycotina</taxon>
        <taxon>Leotiomycetes</taxon>
        <taxon>Leotiomycetes incertae sedis</taxon>
        <taxon>Scytalidium</taxon>
    </lineage>
</organism>
<feature type="compositionally biased region" description="Polar residues" evidence="1">
    <location>
        <begin position="1312"/>
        <end position="1325"/>
    </location>
</feature>
<feature type="region of interest" description="Disordered" evidence="1">
    <location>
        <begin position="1344"/>
        <end position="1363"/>
    </location>
</feature>
<feature type="region of interest" description="Disordered" evidence="1">
    <location>
        <begin position="1505"/>
        <end position="1547"/>
    </location>
</feature>
<evidence type="ECO:0000256" key="1">
    <source>
        <dbReference type="SAM" id="MobiDB-lite"/>
    </source>
</evidence>
<sequence>MHSSASHTRHRRRRHRSNSHTESRSVRPRSTSHRRHRSTRNYDEGEGISHDLIETDTLIQSPVAPLSAVEPIEPETVVEPESVAEPFESVSVVNSVEPIEPVEPVSLPQKTSIDLAREHIQSIRDSFHLNEPNSAWAATAERLLNEFSEGVYPSPVHCFLELVQNADDNEYRLKESINPTLTVTYRNRRLRTDCNELGFSKEDVDSICSAGLSTKKSKSKSTGEKGLGFKSVFGVADVVWIVSKAYTFKFDSGQTAGKLVPVWESLPTPEEALKTHTSMVFQLSSNVNVATLLDGIREYSSKILLFLNKLRCITLDIEGSSGQVLSITRNDRDLDRSSVYVITLTIGKDLERRFITIEYKIDQMPADSKRPNQTNSEIKLAFPIDANDQPILESQDVYSFLPVRDYGFMFLLQANFILPTSRHEVKDKNEWNKKIKSEIPNAFVTAIEYLVQDRFRYSWFKFLPTLQEHKDFFEEVRSNIWSAVKEKPLLVSENGELENSSSLQYIPPEFRHSDGVPFTLCSDTKGRYLSRLYSRHDWTTLKELGVKELSLKEFMTDLKLVISEEGIENKPPDWHLSLAAALKGHKDLGENINLLRTLEIIPLRKGWISADKGMLLFPPKEKSVAIPPGIKVFEIHETVRDDVENQNRRALFQSAGAKPYSLSDIHHAIVFNQSDKESVKSSSLSDLRAQLDFLCLTDWPNEHNKDIWVMTMDNECSLASSVYVDSQLEDSAAAIFAKGGSTVPLLHSDYETTIMAQGEDLTDIVEKGTWIRFLFRRLGIWEIPRLVRDPNRYLFELSEVFERVTQILPSPEWLKLLKDHRHEYEAWINQDFRAHAMREKLGLKLVDCYVASVKPALRDTYLIPKSLLEDTSIPVRRLKVENEHDPRWSILSHFGVVMEENVQFYLLWLQHLHELGNVTLSKDQMYKIYRGLQERYKENKMTVKEAFQKSELIYVPIGESGRKSSWLSPNKCVWEGPDSLLQTPRLEKFYEDCKKLFQDVLEVKDADPERLLNEIETCRPTALPDILALFQNAEMMMKKNGQNKIKGVEKSWAIFPVYNLSSKPGQFHLTHWYDHSAWWIADNMELRESAGSKIPLLAFDYIDILRMPYIVDAFNLETRMLSTMAEKKYEHEGRQQLSLETAHFGHRIRLIRRLISDRTPQLKMILHGLKNIQLYQADKLTTVWTVVSPLTRGRITSNPLTVQSFVIEKEDRIQVHVVASRISRGRFPIDLSDQLSSFCGIIGQRERKLAWAIFYDVDLQDIEETLAIYGFSSDKEWTLPEQSLVRKSQTSSVWKTEIVDRTIPQSVKKGSEVSNQNTSNENIQEISAEEGTSPLPLRIKGAESHVDSVTQKNRSTDLSQSPILTSASHATGETISSQQQNDVETPEILAQEELTAVEKTTPEYSIALGTDDPGKLEPGNNYSSMTDTSRNYSTRASQETEPLEPEHPSPPLHSIPSKLMNFIRSGSTGRGTVYQGGLDENAILSLYHKVVDIKQESHEPIIVGGLKEETAQGSNSSEDSKQRDPQKPRSQRQSKRSQDAPYILDPGLPHRSLRHFMRNMVNHITKKESATVIYLSNMSNSTDGAGNEFNFNKSIKTHPGRVHVDEKNKAITVFVTLPDPIQAEETYSGELFVAKFLEREFPNFYNPDVHWTSPLRSRARYSNYKSRDDSEATFTLRHAAIFTEFLVKYGYDQAKHWSNTSIIYHLEVQTTKGDCNASFQIRQKSFDIARAISKKKVVNDEVFVLIRVYNIYNKPNMAFFVNPWTLYASGKLDLSVQGDHYIAALANVASDIPRFNIQDHEWRDGYKYQRLEHGKNIRLLKLFPGNRENPLQGSLVLTSLDAGEKYIAVSYTWGPALKPYHVHTRDGDIPIPASLSSALIQVRKVDEAVLIWADAISISQTNNVEKVHQIGLLPAIFHQASQVFGWVGDKTNKRGLAMKTLRTVAQMKQVAISVLTKEEYRALSEFFQEPWFVRSWIIQEVILAKDLVVNCGSDDISWEDLYEAMKIYQEYAKKSLESLDIPIMRNINSILSLGETRRRYQQLGKRYELLGLFELFQHARSTFTRDRLFTLLNIALDATDSPKLAPDYSSPLEDIVCRYAAEFVQRNKTPKLLYRGRISSQPARFPSWIPNWTANPYPKTITTWHPECKFCATRTMEVEADISPEDSKVLLIKGSIVDEIKTLSGFTSEVDDALDYIAAIFQCVDSLDSPYPTGETTEELKWKIPVGNAKKAPWGDWLGKDFKASFQALATYMELSNGKTLNQPLEDYASAKAIKEKLSQLHEDLWLYLFTAVDFSERFHPAAVCLTKRGYVGLVPAAAQEGDLITVMYGAVVPFCLRRDEHRNMYQLQGEAYIHGIMHGEALDFEEVQTQTFKLF</sequence>
<gene>
    <name evidence="4" type="ORF">B7463_g8347</name>
</gene>
<dbReference type="STRING" id="5539.A0A3E2H4N0"/>
<comment type="caution">
    <text evidence="4">The sequence shown here is derived from an EMBL/GenBank/DDBJ whole genome shotgun (WGS) entry which is preliminary data.</text>
</comment>
<dbReference type="Gene3D" id="3.30.565.10">
    <property type="entry name" value="Histidine kinase-like ATPase, C-terminal domain"/>
    <property type="match status" value="1"/>
</dbReference>
<dbReference type="EMBL" id="NCSJ02000181">
    <property type="protein sequence ID" value="RFU27993.1"/>
    <property type="molecule type" value="Genomic_DNA"/>
</dbReference>
<evidence type="ECO:0000259" key="2">
    <source>
        <dbReference type="Pfam" id="PF06985"/>
    </source>
</evidence>
<dbReference type="Pfam" id="PF06985">
    <property type="entry name" value="HET"/>
    <property type="match status" value="1"/>
</dbReference>
<protein>
    <submittedName>
        <fullName evidence="4">Uncharacterized protein</fullName>
    </submittedName>
</protein>
<dbReference type="Pfam" id="PF26639">
    <property type="entry name" value="Het-6_barrel"/>
    <property type="match status" value="1"/>
</dbReference>
<feature type="non-terminal residue" evidence="4">
    <location>
        <position position="2376"/>
    </location>
</feature>
<accession>A0A3E2H4N0</accession>
<dbReference type="SUPFAM" id="SSF55874">
    <property type="entry name" value="ATPase domain of HSP90 chaperone/DNA topoisomerase II/histidine kinase"/>
    <property type="match status" value="1"/>
</dbReference>
<feature type="region of interest" description="Disordered" evidence="1">
    <location>
        <begin position="1396"/>
        <end position="1454"/>
    </location>
</feature>
<evidence type="ECO:0000313" key="5">
    <source>
        <dbReference type="Proteomes" id="UP000258309"/>
    </source>
</evidence>
<dbReference type="PANTHER" id="PTHR32387">
    <property type="entry name" value="WU:FJ29H11"/>
    <property type="match status" value="1"/>
</dbReference>
<dbReference type="NCBIfam" id="NF047352">
    <property type="entry name" value="P_loop_sacsin"/>
    <property type="match status" value="1"/>
</dbReference>
<name>A0A3E2H4N0_SCYLI</name>
<feature type="region of interest" description="Disordered" evidence="1">
    <location>
        <begin position="1"/>
        <end position="49"/>
    </location>
</feature>
<feature type="domain" description="Heterokaryon incompatibility" evidence="2">
    <location>
        <begin position="1846"/>
        <end position="1980"/>
    </location>
</feature>
<dbReference type="OMA" id="GETICIF"/>
<dbReference type="InterPro" id="IPR052957">
    <property type="entry name" value="Auxin_embryo_med"/>
</dbReference>
<feature type="compositionally biased region" description="Polar residues" evidence="1">
    <location>
        <begin position="1420"/>
        <end position="1440"/>
    </location>
</feature>
<feature type="non-terminal residue" evidence="4">
    <location>
        <position position="1"/>
    </location>
</feature>
<feature type="domain" description="Sacsin/Nov" evidence="3">
    <location>
        <begin position="195"/>
        <end position="251"/>
    </location>
</feature>
<dbReference type="InterPro" id="IPR058210">
    <property type="entry name" value="SACS/Nov_dom"/>
</dbReference>